<dbReference type="Proteomes" id="UP000313988">
    <property type="component" value="Unassembled WGS sequence"/>
</dbReference>
<organism evidence="4 5">
    <name type="scientific">Deinococcus radiopugnans ATCC 19172</name>
    <dbReference type="NCBI Taxonomy" id="585398"/>
    <lineage>
        <taxon>Bacteria</taxon>
        <taxon>Thermotogati</taxon>
        <taxon>Deinococcota</taxon>
        <taxon>Deinococci</taxon>
        <taxon>Deinococcales</taxon>
        <taxon>Deinococcaceae</taxon>
        <taxon>Deinococcus</taxon>
    </lineage>
</organism>
<name>A0A5C4Y774_9DEIO</name>
<dbReference type="GO" id="GO:0008270">
    <property type="term" value="F:zinc ion binding"/>
    <property type="evidence" value="ECO:0007669"/>
    <property type="project" value="UniProtKB-KW"/>
</dbReference>
<evidence type="ECO:0000313" key="4">
    <source>
        <dbReference type="EMBL" id="TNM71301.1"/>
    </source>
</evidence>
<comment type="caution">
    <text evidence="4">The sequence shown here is derived from an EMBL/GenBank/DDBJ whole genome shotgun (WGS) entry which is preliminary data.</text>
</comment>
<dbReference type="Pfam" id="PF04434">
    <property type="entry name" value="SWIM"/>
    <property type="match status" value="1"/>
</dbReference>
<keyword evidence="1" id="KW-0863">Zinc-finger</keyword>
<accession>A0A5C4Y774</accession>
<gene>
    <name evidence="4" type="ORF">FHR04_08985</name>
    <name evidence="3" type="ORF">HNQ04_001578</name>
</gene>
<dbReference type="EMBL" id="JACHEW010000006">
    <property type="protein sequence ID" value="MBB6016335.1"/>
    <property type="molecule type" value="Genomic_DNA"/>
</dbReference>
<keyword evidence="1" id="KW-0862">Zinc</keyword>
<dbReference type="EMBL" id="VDMO01000008">
    <property type="protein sequence ID" value="TNM71301.1"/>
    <property type="molecule type" value="Genomic_DNA"/>
</dbReference>
<reference evidence="4 5" key="1">
    <citation type="submission" date="2019-06" db="EMBL/GenBank/DDBJ databases">
        <title>Genome sequence of Deinococcus radiopugnans ATCC 19172.</title>
        <authorList>
            <person name="Maclea K.S."/>
            <person name="Maynard C.R."/>
        </authorList>
    </citation>
    <scope>NUCLEOTIDE SEQUENCE [LARGE SCALE GENOMIC DNA]</scope>
    <source>
        <strain evidence="4 5">ATCC 19172</strain>
    </source>
</reference>
<dbReference type="OrthoDB" id="72201at2"/>
<sequence length="143" mass="15761">MTPSAAELLAHASAKVRDRALALPKVVGACTRDGDTLRARVQGSRRAPYRVAVDLGRKQWSCSCPDEHNVMCKHVCATLLVYQASPATFVPAPAARRLPNVQGWADADVERLLERVLQHHPAVARDWARVVDEDEGLDDEADW</sequence>
<dbReference type="InterPro" id="IPR007527">
    <property type="entry name" value="Znf_SWIM"/>
</dbReference>
<evidence type="ECO:0000256" key="1">
    <source>
        <dbReference type="PROSITE-ProRule" id="PRU00325"/>
    </source>
</evidence>
<evidence type="ECO:0000313" key="5">
    <source>
        <dbReference type="Proteomes" id="UP000313988"/>
    </source>
</evidence>
<keyword evidence="6" id="KW-1185">Reference proteome</keyword>
<dbReference type="AlphaFoldDB" id="A0A5C4Y774"/>
<evidence type="ECO:0000313" key="3">
    <source>
        <dbReference type="EMBL" id="MBB6016335.1"/>
    </source>
</evidence>
<evidence type="ECO:0000259" key="2">
    <source>
        <dbReference type="PROSITE" id="PS50966"/>
    </source>
</evidence>
<proteinExistence type="predicted"/>
<dbReference type="Proteomes" id="UP000629870">
    <property type="component" value="Unassembled WGS sequence"/>
</dbReference>
<evidence type="ECO:0000313" key="6">
    <source>
        <dbReference type="Proteomes" id="UP000629870"/>
    </source>
</evidence>
<keyword evidence="1" id="KW-0479">Metal-binding</keyword>
<dbReference type="PROSITE" id="PS50966">
    <property type="entry name" value="ZF_SWIM"/>
    <property type="match status" value="1"/>
</dbReference>
<dbReference type="RefSeq" id="WP_139402597.1">
    <property type="nucleotide sequence ID" value="NZ_JACHEW010000006.1"/>
</dbReference>
<protein>
    <submittedName>
        <fullName evidence="3">Zn finger protein</fullName>
    </submittedName>
</protein>
<reference evidence="3 6" key="2">
    <citation type="submission" date="2020-08" db="EMBL/GenBank/DDBJ databases">
        <title>Genomic Encyclopedia of Type Strains, Phase IV (KMG-IV): sequencing the most valuable type-strain genomes for metagenomic binning, comparative biology and taxonomic classification.</title>
        <authorList>
            <person name="Goeker M."/>
        </authorList>
    </citation>
    <scope>NUCLEOTIDE SEQUENCE [LARGE SCALE GENOMIC DNA]</scope>
    <source>
        <strain evidence="3 6">DSM 12027</strain>
    </source>
</reference>
<feature type="domain" description="SWIM-type" evidence="2">
    <location>
        <begin position="49"/>
        <end position="83"/>
    </location>
</feature>